<dbReference type="Pfam" id="PF12802">
    <property type="entry name" value="MarR_2"/>
    <property type="match status" value="1"/>
</dbReference>
<comment type="caution">
    <text evidence="2">The sequence shown here is derived from an EMBL/GenBank/DDBJ whole genome shotgun (WGS) entry which is preliminary data.</text>
</comment>
<dbReference type="PANTHER" id="PTHR33164">
    <property type="entry name" value="TRANSCRIPTIONAL REGULATOR, MARR FAMILY"/>
    <property type="match status" value="1"/>
</dbReference>
<reference evidence="2" key="1">
    <citation type="journal article" date="2014" name="Int. J. Syst. Evol. Microbiol.">
        <title>Complete genome sequence of Corynebacterium casei LMG S-19264T (=DSM 44701T), isolated from a smear-ripened cheese.</title>
        <authorList>
            <consortium name="US DOE Joint Genome Institute (JGI-PGF)"/>
            <person name="Walter F."/>
            <person name="Albersmeier A."/>
            <person name="Kalinowski J."/>
            <person name="Ruckert C."/>
        </authorList>
    </citation>
    <scope>NUCLEOTIDE SEQUENCE</scope>
    <source>
        <strain evidence="2">CGMCC 1.16548</strain>
    </source>
</reference>
<dbReference type="SUPFAM" id="SSF46785">
    <property type="entry name" value="Winged helix' DNA-binding domain"/>
    <property type="match status" value="1"/>
</dbReference>
<dbReference type="PROSITE" id="PS50995">
    <property type="entry name" value="HTH_MARR_2"/>
    <property type="match status" value="1"/>
</dbReference>
<dbReference type="RefSeq" id="WP_191281529.1">
    <property type="nucleotide sequence ID" value="NZ_BNAI01000001.1"/>
</dbReference>
<sequence>MFREVVEVDESTETALSDVLIAFSRMRRENDLLLTAIARDHGLHASDFRAVAFVQMTPDVTPRSLADYLALSLSATTAMIDRLVAAGYVLRTPNPEDGRSVYLEITPVGADAVEDARKLYVAAFEAAVPVERRDEVAATFKRIADAVADVAVGDHASART</sequence>
<dbReference type="GO" id="GO:0006950">
    <property type="term" value="P:response to stress"/>
    <property type="evidence" value="ECO:0007669"/>
    <property type="project" value="TreeGrafter"/>
</dbReference>
<dbReference type="GO" id="GO:0003700">
    <property type="term" value="F:DNA-binding transcription factor activity"/>
    <property type="evidence" value="ECO:0007669"/>
    <property type="project" value="InterPro"/>
</dbReference>
<protein>
    <recommendedName>
        <fullName evidence="1">HTH marR-type domain-containing protein</fullName>
    </recommendedName>
</protein>
<dbReference type="EMBL" id="BNAI01000001">
    <property type="protein sequence ID" value="GHF05136.1"/>
    <property type="molecule type" value="Genomic_DNA"/>
</dbReference>
<dbReference type="Gene3D" id="1.10.10.10">
    <property type="entry name" value="Winged helix-like DNA-binding domain superfamily/Winged helix DNA-binding domain"/>
    <property type="match status" value="1"/>
</dbReference>
<dbReference type="Proteomes" id="UP000617531">
    <property type="component" value="Unassembled WGS sequence"/>
</dbReference>
<evidence type="ECO:0000313" key="2">
    <source>
        <dbReference type="EMBL" id="GHF05136.1"/>
    </source>
</evidence>
<name>A0A8J3GM76_9MICO</name>
<reference evidence="2" key="2">
    <citation type="submission" date="2020-09" db="EMBL/GenBank/DDBJ databases">
        <authorList>
            <person name="Sun Q."/>
            <person name="Zhou Y."/>
        </authorList>
    </citation>
    <scope>NUCLEOTIDE SEQUENCE</scope>
    <source>
        <strain evidence="2">CGMCC 1.16548</strain>
    </source>
</reference>
<evidence type="ECO:0000259" key="1">
    <source>
        <dbReference type="PROSITE" id="PS50995"/>
    </source>
</evidence>
<dbReference type="AlphaFoldDB" id="A0A8J3GM76"/>
<gene>
    <name evidence="2" type="ORF">GCM10011600_02020</name>
</gene>
<dbReference type="SMART" id="SM00347">
    <property type="entry name" value="HTH_MARR"/>
    <property type="match status" value="1"/>
</dbReference>
<dbReference type="InterPro" id="IPR039422">
    <property type="entry name" value="MarR/SlyA-like"/>
</dbReference>
<feature type="domain" description="HTH marR-type" evidence="1">
    <location>
        <begin position="13"/>
        <end position="145"/>
    </location>
</feature>
<proteinExistence type="predicted"/>
<evidence type="ECO:0000313" key="3">
    <source>
        <dbReference type="Proteomes" id="UP000617531"/>
    </source>
</evidence>
<accession>A0A8J3GM76</accession>
<organism evidence="2 3">
    <name type="scientific">Pseudolysinimonas yzui</name>
    <dbReference type="NCBI Taxonomy" id="2708254"/>
    <lineage>
        <taxon>Bacteria</taxon>
        <taxon>Bacillati</taxon>
        <taxon>Actinomycetota</taxon>
        <taxon>Actinomycetes</taxon>
        <taxon>Micrococcales</taxon>
        <taxon>Microbacteriaceae</taxon>
        <taxon>Pseudolysinimonas</taxon>
    </lineage>
</organism>
<dbReference type="InterPro" id="IPR036388">
    <property type="entry name" value="WH-like_DNA-bd_sf"/>
</dbReference>
<keyword evidence="3" id="KW-1185">Reference proteome</keyword>
<dbReference type="PANTHER" id="PTHR33164:SF57">
    <property type="entry name" value="MARR-FAMILY TRANSCRIPTIONAL REGULATOR"/>
    <property type="match status" value="1"/>
</dbReference>
<dbReference type="InterPro" id="IPR036390">
    <property type="entry name" value="WH_DNA-bd_sf"/>
</dbReference>
<dbReference type="InterPro" id="IPR000835">
    <property type="entry name" value="HTH_MarR-typ"/>
</dbReference>